<dbReference type="InterPro" id="IPR036691">
    <property type="entry name" value="Endo/exonu/phosph_ase_sf"/>
</dbReference>
<evidence type="ECO:0008006" key="4">
    <source>
        <dbReference type="Google" id="ProtNLM"/>
    </source>
</evidence>
<feature type="compositionally biased region" description="Polar residues" evidence="1">
    <location>
        <begin position="1216"/>
        <end position="1236"/>
    </location>
</feature>
<comment type="caution">
    <text evidence="2">The sequence shown here is derived from an EMBL/GenBank/DDBJ whole genome shotgun (WGS) entry which is preliminary data.</text>
</comment>
<evidence type="ECO:0000313" key="3">
    <source>
        <dbReference type="Proteomes" id="UP000654075"/>
    </source>
</evidence>
<feature type="compositionally biased region" description="Basic and acidic residues" evidence="1">
    <location>
        <begin position="1075"/>
        <end position="1085"/>
    </location>
</feature>
<sequence length="2102" mass="231430">MLVLRDGKEYRNGQSMTLKIQIRAKARDEILHMSGMNGVQVLPRGEGGEVDVGFRVVWLTGVSHEQASVRARQSDATFGVVKRPGRPPSMGIRVKADGYRQMRPVLTLSEDTTEHIASILKFKIEPVPRQGDDCSSHCPPRLALPAFGAVDPPEWVLTFAGGHISITPWLRQGKGKGKGLSKPTINLDLSSYGNKVSWGSYTTLGVAPTIGVPSTLLAQKEMRHFKLQTATPYPENGTLDTKQTGRIAELERQLIFVAARLDGAEKIQAKNNEVMHSKMDEASSSSTANLQAMEARLGQNLQSDMSAQMAEFRNMMMMQTSMIQNLMVQKQTEGPPDTLTGTMDGALAGTEMIGGAVRTMPAEGNGASDSRMVRPRLDVKPEKMELDYKVEDGSEEPADEGIGVWSLLLRNAGQAFTTASADVATADVVVWPESAITLSQQQRMKRRRYEKSPIFLFGQEVPKKANCNGMGEPRGFAAAVSRPGTGRLEDCTSLRCYQECRGLVFLYFPAPGVVWRVVCFYELVTTGHSSGRNAIAQNDVFLAELMGFASSRVSLPTLVVGDFNMPREKSEALQRLCTEGYVDLAELQSHSQGVPPTPTCSSGGLGTRPDRVYACHRAREAFIELRVCHMIRCSKHAHVFLSFKVNVAKEEAWGRRPALETTSEKRIGRLTHYMETQLLGVRKHEKMDSTDKHIGRGKQTFKRRSLPRLPTRSVSSPYFELGADVHSDMARRLGTQVRRMFDLEKKMGSALAVGHSRTCNLLPVWSAILCAGGFHGGFFPWMRNRTESLPVIGYELPTALELALLVAATRSLAHQVAAKEMRSMKMARRESQAKNWTKGGKFAFGQIRKQRVDEITTLKEKIDVKTAGADVNCRLRRKTAVNKTNVLQIDESPVHICVGDEVSIRGKTHAVIGMGGDIAVLRPAFCPVNNGCVVTFARWITSGNDLRRCMARPWLKIWNSVPDDADRWGDFKAFAAPLLPFSPMEEYKLDVQDYRKAITKARSHSALGGDQWSAPELRAFPDEEVEVILEIFDSLSNDEIPWDDYSLEGIIVMIAKIAKPLGGRSSGPPSLCPPIRDDVRPARDAPVDDLQDRAGIQTRTDNRARWEPTRWSVPPTKLDSRGSAMVNSLGLDGPAGGLRVDKKANWNPPQYAEEFVQTDKKAGADPSPAQVAWRRHIANTALPSSCKDRSLAETNSQGKDPMKKPKKEAPQPVASGATSSSTPERGSTTVGSASDLAQSVRVSGMLPGRSVSDTTSRITLRMELAVKTEVPVCGGVGDIVKCFNKIPWAPIESILMQAGAVAGPVKTWMQGLRKVTRRLRMQGSLGEAMHCAGGFPEGDPLSIVSAILIGHLWCCGIAARDSTARGYAYADNLEFTCPSTTRALVHMQFMVWMNQLLGLEISLPKVRNSTATKRRAEALESLTRAQTSGRPFATKMSLVVRAVHAKGLYACEATYISQSDLDFYSAATARALGIYRGGYNKAIALFITAGPMADPNYYILWQRLLCLRRLWLGSAEGADDVRELLASAPLHYRQGQVALFLRSIHSIGWTCDGDGEIACLGGVVLHIATSPLCELLVMSQHDYCRHLTSKVNERSAITKAFHCISRQGSMMQSKCYGEAQTALMRVTLTLANVASDWKAKCIGESPDCEFCGEPDSVIHRARDCKTLEAVRGRHPFAITHFESDSELLTCHGLCEDTGTLDELRRRLQAITLPSTTMLPSSPSNRIPIFTDGTGNQSRFPSWRLAAGSVVHGGTGDLLLAFHLPGIAQTVPRSELFAGLLAIRIALFIDLYTDHQGLFEGICALNAGGGQELRCSQNGDIWRMIANELDDRPAGAVVAYKVKSHSSAHEDNSDRLRQRLVDATQCFLLDLAETALRLRAVFKRKPVDDTRPDRDGAKPNLVGAADRSAELSHSLKIRVPDYALLENKFLYGNTFANRNQVACEAYFRPQKTDMVWLLPDQDARVANSVVTHQQELNTFDSCLNVMSVLFGYDVLPSLSDSVFATICSHGTVQFRCKGARFLVKLLCPVQVEQQIQTFVELNKGRFKAADSPVVLSGAGSTAIKVEVLQKPIAPTYQQIEVDQRRYRKQMKRADPTWALTRRK</sequence>
<gene>
    <name evidence="2" type="ORF">PGLA1383_LOCUS33845</name>
</gene>
<dbReference type="EMBL" id="CAJNNV010025798">
    <property type="protein sequence ID" value="CAE8616140.1"/>
    <property type="molecule type" value="Genomic_DNA"/>
</dbReference>
<reference evidence="2" key="1">
    <citation type="submission" date="2021-02" db="EMBL/GenBank/DDBJ databases">
        <authorList>
            <person name="Dougan E. K."/>
            <person name="Rhodes N."/>
            <person name="Thang M."/>
            <person name="Chan C."/>
        </authorList>
    </citation>
    <scope>NUCLEOTIDE SEQUENCE</scope>
</reference>
<organism evidence="2 3">
    <name type="scientific">Polarella glacialis</name>
    <name type="common">Dinoflagellate</name>
    <dbReference type="NCBI Taxonomy" id="89957"/>
    <lineage>
        <taxon>Eukaryota</taxon>
        <taxon>Sar</taxon>
        <taxon>Alveolata</taxon>
        <taxon>Dinophyceae</taxon>
        <taxon>Suessiales</taxon>
        <taxon>Suessiaceae</taxon>
        <taxon>Polarella</taxon>
    </lineage>
</organism>
<keyword evidence="3" id="KW-1185">Reference proteome</keyword>
<dbReference type="SUPFAM" id="SSF56219">
    <property type="entry name" value="DNase I-like"/>
    <property type="match status" value="1"/>
</dbReference>
<feature type="non-terminal residue" evidence="2">
    <location>
        <position position="1"/>
    </location>
</feature>
<feature type="region of interest" description="Disordered" evidence="1">
    <location>
        <begin position="1063"/>
        <end position="1085"/>
    </location>
</feature>
<name>A0A813FP58_POLGL</name>
<dbReference type="Gene3D" id="3.60.10.10">
    <property type="entry name" value="Endonuclease/exonuclease/phosphatase"/>
    <property type="match status" value="1"/>
</dbReference>
<dbReference type="Proteomes" id="UP000654075">
    <property type="component" value="Unassembled WGS sequence"/>
</dbReference>
<proteinExistence type="predicted"/>
<evidence type="ECO:0000256" key="1">
    <source>
        <dbReference type="SAM" id="MobiDB-lite"/>
    </source>
</evidence>
<evidence type="ECO:0000313" key="2">
    <source>
        <dbReference type="EMBL" id="CAE8616140.1"/>
    </source>
</evidence>
<feature type="region of interest" description="Disordered" evidence="1">
    <location>
        <begin position="1180"/>
        <end position="1236"/>
    </location>
</feature>
<protein>
    <recommendedName>
        <fullName evidence="4">RNase H type-1 domain-containing protein</fullName>
    </recommendedName>
</protein>
<feature type="compositionally biased region" description="Basic and acidic residues" evidence="1">
    <location>
        <begin position="1200"/>
        <end position="1209"/>
    </location>
</feature>
<accession>A0A813FP58</accession>